<reference evidence="1" key="1">
    <citation type="submission" date="2021-03" db="EMBL/GenBank/DDBJ databases">
        <authorList>
            <person name="Jaffe A."/>
        </authorList>
    </citation>
    <scope>NUCLEOTIDE SEQUENCE</scope>
    <source>
        <strain evidence="1">RIFCSPHIGHO2_01_FULL_AR10_44_11</strain>
    </source>
</reference>
<dbReference type="InterPro" id="IPR036388">
    <property type="entry name" value="WH-like_DNA-bd_sf"/>
</dbReference>
<name>A0A8T4KRR6_9ARCH</name>
<proteinExistence type="predicted"/>
<protein>
    <submittedName>
        <fullName evidence="1">Uncharacterized protein</fullName>
    </submittedName>
</protein>
<evidence type="ECO:0000313" key="1">
    <source>
        <dbReference type="EMBL" id="MBS3057713.1"/>
    </source>
</evidence>
<accession>A0A8T4KRR6</accession>
<dbReference type="Gene3D" id="1.10.10.10">
    <property type="entry name" value="Winged helix-like DNA-binding domain superfamily/Winged helix DNA-binding domain"/>
    <property type="match status" value="1"/>
</dbReference>
<organism evidence="1 2">
    <name type="scientific">Candidatus Iainarchaeum sp</name>
    <dbReference type="NCBI Taxonomy" id="3101447"/>
    <lineage>
        <taxon>Archaea</taxon>
        <taxon>Candidatus Iainarchaeota</taxon>
        <taxon>Candidatus Iainarchaeia</taxon>
        <taxon>Candidatus Iainarchaeales</taxon>
        <taxon>Candidatus Iainarchaeaceae</taxon>
        <taxon>Candidatus Iainarchaeum</taxon>
    </lineage>
</organism>
<gene>
    <name evidence="1" type="ORF">J4415_03755</name>
</gene>
<reference evidence="1" key="2">
    <citation type="submission" date="2021-05" db="EMBL/GenBank/DDBJ databases">
        <title>Protein family content uncovers lineage relationships and bacterial pathway maintenance mechanisms in DPANN archaea.</title>
        <authorList>
            <person name="Castelle C.J."/>
            <person name="Meheust R."/>
            <person name="Jaffe A.L."/>
            <person name="Seitz K."/>
            <person name="Gong X."/>
            <person name="Baker B.J."/>
            <person name="Banfield J.F."/>
        </authorList>
    </citation>
    <scope>NUCLEOTIDE SEQUENCE</scope>
    <source>
        <strain evidence="1">RIFCSPHIGHO2_01_FULL_AR10_44_11</strain>
    </source>
</reference>
<dbReference type="Proteomes" id="UP000677687">
    <property type="component" value="Unassembled WGS sequence"/>
</dbReference>
<dbReference type="EMBL" id="JAGVWD010000060">
    <property type="protein sequence ID" value="MBS3057713.1"/>
    <property type="molecule type" value="Genomic_DNA"/>
</dbReference>
<evidence type="ECO:0000313" key="2">
    <source>
        <dbReference type="Proteomes" id="UP000677687"/>
    </source>
</evidence>
<dbReference type="AlphaFoldDB" id="A0A8T4KRR6"/>
<comment type="caution">
    <text evidence="1">The sequence shown here is derived from an EMBL/GenBank/DDBJ whole genome shotgun (WGS) entry which is preliminary data.</text>
</comment>
<sequence length="50" mass="5754">MERILYSLGFSGYRARLYSALLKTGKATVPEISKNQKSRWSTRQMSRKSA</sequence>